<name>A0A1N6FSK9_9BACT</name>
<dbReference type="InterPro" id="IPR014284">
    <property type="entry name" value="RNA_pol_sigma-70_dom"/>
</dbReference>
<dbReference type="InterPro" id="IPR007627">
    <property type="entry name" value="RNA_pol_sigma70_r2"/>
</dbReference>
<organism evidence="7 8">
    <name type="scientific">Chitinophaga niabensis</name>
    <dbReference type="NCBI Taxonomy" id="536979"/>
    <lineage>
        <taxon>Bacteria</taxon>
        <taxon>Pseudomonadati</taxon>
        <taxon>Bacteroidota</taxon>
        <taxon>Chitinophagia</taxon>
        <taxon>Chitinophagales</taxon>
        <taxon>Chitinophagaceae</taxon>
        <taxon>Chitinophaga</taxon>
    </lineage>
</organism>
<evidence type="ECO:0000256" key="1">
    <source>
        <dbReference type="ARBA" id="ARBA00010641"/>
    </source>
</evidence>
<protein>
    <submittedName>
        <fullName evidence="7">RNA polymerase sigma-70 factor, ECF subfamily</fullName>
    </submittedName>
</protein>
<accession>A0A1N6FSK9</accession>
<dbReference type="PANTHER" id="PTHR43133">
    <property type="entry name" value="RNA POLYMERASE ECF-TYPE SIGMA FACTO"/>
    <property type="match status" value="1"/>
</dbReference>
<dbReference type="OrthoDB" id="1524077at2"/>
<evidence type="ECO:0000256" key="4">
    <source>
        <dbReference type="ARBA" id="ARBA00023163"/>
    </source>
</evidence>
<dbReference type="InterPro" id="IPR014327">
    <property type="entry name" value="RNA_pol_sigma70_bacteroid"/>
</dbReference>
<dbReference type="NCBIfam" id="TIGR02985">
    <property type="entry name" value="Sig70_bacteroi1"/>
    <property type="match status" value="1"/>
</dbReference>
<dbReference type="STRING" id="536979.SAMN04488055_2386"/>
<dbReference type="RefSeq" id="WP_074240565.1">
    <property type="nucleotide sequence ID" value="NZ_FSRA01000001.1"/>
</dbReference>
<evidence type="ECO:0000256" key="2">
    <source>
        <dbReference type="ARBA" id="ARBA00023015"/>
    </source>
</evidence>
<dbReference type="CDD" id="cd06171">
    <property type="entry name" value="Sigma70_r4"/>
    <property type="match status" value="1"/>
</dbReference>
<dbReference type="Gene3D" id="1.10.10.10">
    <property type="entry name" value="Winged helix-like DNA-binding domain superfamily/Winged helix DNA-binding domain"/>
    <property type="match status" value="1"/>
</dbReference>
<dbReference type="InterPro" id="IPR013325">
    <property type="entry name" value="RNA_pol_sigma_r2"/>
</dbReference>
<keyword evidence="3" id="KW-0731">Sigma factor</keyword>
<dbReference type="InterPro" id="IPR013249">
    <property type="entry name" value="RNA_pol_sigma70_r4_t2"/>
</dbReference>
<feature type="domain" description="RNA polymerase sigma factor 70 region 4 type 2" evidence="6">
    <location>
        <begin position="108"/>
        <end position="158"/>
    </location>
</feature>
<sequence>MAHAFRQLFITHYEKLHRYAFTLLKNEATANDAVQSVFTRLWEKQGAIILDEGIKNYLYRSIHNHCLNIIRQGNNKEKYTLYQAHNNHKTSFSGEPEEQMIARELQTRIREAMESLPAQCKVVFLKSREEGKKYTEIAAELNISIKTVEAQMGKALKILREKLQEYLVILIILLY</sequence>
<reference evidence="7 8" key="1">
    <citation type="submission" date="2016-11" db="EMBL/GenBank/DDBJ databases">
        <authorList>
            <person name="Jaros S."/>
            <person name="Januszkiewicz K."/>
            <person name="Wedrychowicz H."/>
        </authorList>
    </citation>
    <scope>NUCLEOTIDE SEQUENCE [LARGE SCALE GENOMIC DNA]</scope>
    <source>
        <strain evidence="7 8">DSM 24787</strain>
    </source>
</reference>
<dbReference type="GO" id="GO:0003677">
    <property type="term" value="F:DNA binding"/>
    <property type="evidence" value="ECO:0007669"/>
    <property type="project" value="InterPro"/>
</dbReference>
<dbReference type="Gene3D" id="1.10.1740.10">
    <property type="match status" value="1"/>
</dbReference>
<dbReference type="EMBL" id="FSRA01000001">
    <property type="protein sequence ID" value="SIN98181.1"/>
    <property type="molecule type" value="Genomic_DNA"/>
</dbReference>
<dbReference type="NCBIfam" id="TIGR02937">
    <property type="entry name" value="sigma70-ECF"/>
    <property type="match status" value="1"/>
</dbReference>
<feature type="domain" description="RNA polymerase sigma-70 region 2" evidence="5">
    <location>
        <begin position="9"/>
        <end position="72"/>
    </location>
</feature>
<dbReference type="SUPFAM" id="SSF88659">
    <property type="entry name" value="Sigma3 and sigma4 domains of RNA polymerase sigma factors"/>
    <property type="match status" value="1"/>
</dbReference>
<dbReference type="GO" id="GO:0006352">
    <property type="term" value="P:DNA-templated transcription initiation"/>
    <property type="evidence" value="ECO:0007669"/>
    <property type="project" value="InterPro"/>
</dbReference>
<dbReference type="InterPro" id="IPR013324">
    <property type="entry name" value="RNA_pol_sigma_r3/r4-like"/>
</dbReference>
<proteinExistence type="inferred from homology"/>
<dbReference type="InterPro" id="IPR039425">
    <property type="entry name" value="RNA_pol_sigma-70-like"/>
</dbReference>
<dbReference type="InterPro" id="IPR036388">
    <property type="entry name" value="WH-like_DNA-bd_sf"/>
</dbReference>
<keyword evidence="2" id="KW-0805">Transcription regulation</keyword>
<dbReference type="SUPFAM" id="SSF88946">
    <property type="entry name" value="Sigma2 domain of RNA polymerase sigma factors"/>
    <property type="match status" value="1"/>
</dbReference>
<keyword evidence="4" id="KW-0804">Transcription</keyword>
<dbReference type="Proteomes" id="UP000185003">
    <property type="component" value="Unassembled WGS sequence"/>
</dbReference>
<dbReference type="GO" id="GO:0016987">
    <property type="term" value="F:sigma factor activity"/>
    <property type="evidence" value="ECO:0007669"/>
    <property type="project" value="UniProtKB-KW"/>
</dbReference>
<evidence type="ECO:0000313" key="7">
    <source>
        <dbReference type="EMBL" id="SIN98181.1"/>
    </source>
</evidence>
<evidence type="ECO:0000313" key="8">
    <source>
        <dbReference type="Proteomes" id="UP000185003"/>
    </source>
</evidence>
<evidence type="ECO:0000256" key="3">
    <source>
        <dbReference type="ARBA" id="ARBA00023082"/>
    </source>
</evidence>
<evidence type="ECO:0000259" key="5">
    <source>
        <dbReference type="Pfam" id="PF04542"/>
    </source>
</evidence>
<comment type="similarity">
    <text evidence="1">Belongs to the sigma-70 factor family. ECF subfamily.</text>
</comment>
<dbReference type="PANTHER" id="PTHR43133:SF46">
    <property type="entry name" value="RNA POLYMERASE SIGMA-70 FACTOR ECF SUBFAMILY"/>
    <property type="match status" value="1"/>
</dbReference>
<keyword evidence="8" id="KW-1185">Reference proteome</keyword>
<evidence type="ECO:0000259" key="6">
    <source>
        <dbReference type="Pfam" id="PF08281"/>
    </source>
</evidence>
<dbReference type="Pfam" id="PF04542">
    <property type="entry name" value="Sigma70_r2"/>
    <property type="match status" value="1"/>
</dbReference>
<dbReference type="Pfam" id="PF08281">
    <property type="entry name" value="Sigma70_r4_2"/>
    <property type="match status" value="1"/>
</dbReference>
<gene>
    <name evidence="7" type="ORF">SAMN04488055_2386</name>
</gene>
<dbReference type="AlphaFoldDB" id="A0A1N6FSK9"/>